<name>A0A366LDR8_9SPHI</name>
<dbReference type="AlphaFoldDB" id="A0A366LDR8"/>
<proteinExistence type="inferred from homology"/>
<dbReference type="OrthoDB" id="9804774at2"/>
<gene>
    <name evidence="2" type="ORF">DRW42_02885</name>
</gene>
<evidence type="ECO:0000313" key="2">
    <source>
        <dbReference type="EMBL" id="RBQ11424.1"/>
    </source>
</evidence>
<sequence length="250" mass="26707">MDLYLKGKTALVTGASKGIGRAIAIALAAEGVKVFATGRNLNSLNNLANEIIANGGPAPVFFAQDLLAPDAPSNIATAALSAMGHVDILINNAGQSQPVSPAGSEEPWNKSMTLDFERPRQLTEALIPYFIARKQGVILNLTSTYELRSLNVSAVAKAALAVWSKQLSSELGKYGIRVNCLQPGLIDTDNIRPYFPGNERQKFAESEIPLQDFGEVQDMADMAVFLVSPRAKYITGTVSIVDGGGRRSPF</sequence>
<dbReference type="PRINTS" id="PR00081">
    <property type="entry name" value="GDHRDH"/>
</dbReference>
<comment type="caution">
    <text evidence="2">The sequence shown here is derived from an EMBL/GenBank/DDBJ whole genome shotgun (WGS) entry which is preliminary data.</text>
</comment>
<evidence type="ECO:0000313" key="3">
    <source>
        <dbReference type="Proteomes" id="UP000252081"/>
    </source>
</evidence>
<dbReference type="PANTHER" id="PTHR42879:SF2">
    <property type="entry name" value="3-OXOACYL-[ACYL-CARRIER-PROTEIN] REDUCTASE FABG"/>
    <property type="match status" value="1"/>
</dbReference>
<dbReference type="Gene3D" id="3.40.50.720">
    <property type="entry name" value="NAD(P)-binding Rossmann-like Domain"/>
    <property type="match status" value="1"/>
</dbReference>
<dbReference type="Proteomes" id="UP000252081">
    <property type="component" value="Unassembled WGS sequence"/>
</dbReference>
<comment type="similarity">
    <text evidence="1">Belongs to the short-chain dehydrogenases/reductases (SDR) family.</text>
</comment>
<evidence type="ECO:0000256" key="1">
    <source>
        <dbReference type="ARBA" id="ARBA00006484"/>
    </source>
</evidence>
<dbReference type="Pfam" id="PF13561">
    <property type="entry name" value="adh_short_C2"/>
    <property type="match status" value="1"/>
</dbReference>
<dbReference type="CDD" id="cd05233">
    <property type="entry name" value="SDR_c"/>
    <property type="match status" value="1"/>
</dbReference>
<protein>
    <submittedName>
        <fullName evidence="2">3-oxoacyl-ACP reductase</fullName>
    </submittedName>
</protein>
<dbReference type="InterPro" id="IPR036291">
    <property type="entry name" value="NAD(P)-bd_dom_sf"/>
</dbReference>
<dbReference type="SUPFAM" id="SSF51735">
    <property type="entry name" value="NAD(P)-binding Rossmann-fold domains"/>
    <property type="match status" value="1"/>
</dbReference>
<dbReference type="EMBL" id="QNQU01000002">
    <property type="protein sequence ID" value="RBQ11424.1"/>
    <property type="molecule type" value="Genomic_DNA"/>
</dbReference>
<organism evidence="2 3">
    <name type="scientific">Pedobacter miscanthi</name>
    <dbReference type="NCBI Taxonomy" id="2259170"/>
    <lineage>
        <taxon>Bacteria</taxon>
        <taxon>Pseudomonadati</taxon>
        <taxon>Bacteroidota</taxon>
        <taxon>Sphingobacteriia</taxon>
        <taxon>Sphingobacteriales</taxon>
        <taxon>Sphingobacteriaceae</taxon>
        <taxon>Pedobacter</taxon>
    </lineage>
</organism>
<accession>A0A366LDR8</accession>
<keyword evidence="3" id="KW-1185">Reference proteome</keyword>
<dbReference type="InterPro" id="IPR050259">
    <property type="entry name" value="SDR"/>
</dbReference>
<dbReference type="PRINTS" id="PR00080">
    <property type="entry name" value="SDRFAMILY"/>
</dbReference>
<dbReference type="InterPro" id="IPR002347">
    <property type="entry name" value="SDR_fam"/>
</dbReference>
<dbReference type="FunFam" id="3.40.50.720:FF:000084">
    <property type="entry name" value="Short-chain dehydrogenase reductase"/>
    <property type="match status" value="1"/>
</dbReference>
<dbReference type="PANTHER" id="PTHR42879">
    <property type="entry name" value="3-OXOACYL-(ACYL-CARRIER-PROTEIN) REDUCTASE"/>
    <property type="match status" value="1"/>
</dbReference>
<reference evidence="2 3" key="1">
    <citation type="submission" date="2018-07" db="EMBL/GenBank/DDBJ databases">
        <title>A draft genome of a endophytic bacteria, a new species of Pedobacter.</title>
        <authorList>
            <person name="Zhang Z.D."/>
            <person name="Chen Z.J."/>
        </authorList>
    </citation>
    <scope>NUCLEOTIDE SEQUENCE [LARGE SCALE GENOMIC DNA]</scope>
    <source>
        <strain evidence="2 3">RS10</strain>
    </source>
</reference>
<dbReference type="RefSeq" id="WP_113947338.1">
    <property type="nucleotide sequence ID" value="NZ_QNQU01000002.1"/>
</dbReference>